<dbReference type="Gene3D" id="3.30.70.330">
    <property type="match status" value="2"/>
</dbReference>
<evidence type="ECO:0000259" key="6">
    <source>
        <dbReference type="PROSITE" id="PS50102"/>
    </source>
</evidence>
<reference evidence="7 8" key="1">
    <citation type="journal article" date="2020" name="Nat. Food">
        <title>A phased Vanilla planifolia genome enables genetic improvement of flavour and production.</title>
        <authorList>
            <person name="Hasing T."/>
            <person name="Tang H."/>
            <person name="Brym M."/>
            <person name="Khazi F."/>
            <person name="Huang T."/>
            <person name="Chambers A.H."/>
        </authorList>
    </citation>
    <scope>NUCLEOTIDE SEQUENCE [LARGE SCALE GENOMIC DNA]</scope>
    <source>
        <tissue evidence="7">Leaf</tissue>
    </source>
</reference>
<feature type="compositionally biased region" description="Basic and acidic residues" evidence="5">
    <location>
        <begin position="698"/>
        <end position="710"/>
    </location>
</feature>
<proteinExistence type="predicted"/>
<dbReference type="AlphaFoldDB" id="A0A835Q551"/>
<evidence type="ECO:0000256" key="1">
    <source>
        <dbReference type="ARBA" id="ARBA00004123"/>
    </source>
</evidence>
<dbReference type="InterPro" id="IPR012921">
    <property type="entry name" value="SPOC_C"/>
</dbReference>
<organism evidence="7 8">
    <name type="scientific">Vanilla planifolia</name>
    <name type="common">Vanilla</name>
    <dbReference type="NCBI Taxonomy" id="51239"/>
    <lineage>
        <taxon>Eukaryota</taxon>
        <taxon>Viridiplantae</taxon>
        <taxon>Streptophyta</taxon>
        <taxon>Embryophyta</taxon>
        <taxon>Tracheophyta</taxon>
        <taxon>Spermatophyta</taxon>
        <taxon>Magnoliopsida</taxon>
        <taxon>Liliopsida</taxon>
        <taxon>Asparagales</taxon>
        <taxon>Orchidaceae</taxon>
        <taxon>Vanilloideae</taxon>
        <taxon>Vanilleae</taxon>
        <taxon>Vanilla</taxon>
    </lineage>
</organism>
<evidence type="ECO:0000313" key="7">
    <source>
        <dbReference type="EMBL" id="KAG0463112.1"/>
    </source>
</evidence>
<dbReference type="OrthoDB" id="439808at2759"/>
<dbReference type="InterPro" id="IPR035979">
    <property type="entry name" value="RBD_domain_sf"/>
</dbReference>
<sequence>MMGRGGGRKERSNVDYSSSYGERERRSGWGIAPPSRKLWVGNLSPDITESILSEHFLRFGEIESITYSSGRSFAYINFKKEEDAILALRGLQGSNVSGMPLRIEFAKGDKDYLQHKGDRFSTERAESHFRRELRSEHVSPERSSDKSKGYKSAEISEVLWVGFPSFLNVDEMMLRRAFSPFGEIEKITTFPGRSYAFVRYRSVVAACRAKEALHGKLFNNPRVSICFARSDIPAEHGKDFARSPVRSNSKLNFLPGSSGQVFEAFPGDRSFESPVRELHRASPPYGSHFDRVPRDAHALDFERNNSFRFSAERGPVGAEAYGYTRLRDFNKDRILEDVYERQRSSPEERVRSWRNLSSERPHRVPHLLDSLNAEDRSFPLAKKNKIDYIPDKDLPEYPFSDLEPEKHDALQKQFTDFPEHHGYNKALDSISDTLKGANDHSRNLIRTRVEIDGSRNSIHSLSVGARPLPMTSKLPIFISEAHKAPALDNIWKWEGTLAKGGTPVCRARCFPVGKVLDFMLPEFLNCTARTGLDMLAKHYYQAAGTWVVFFVPETDADISFYNEFMHYLGDKQRAAVAKLGEKVTLFLVPPSDFSEQVLKVPGKVSISGVVLKFQQNAPKLTSVLQPMNVMDQKVSSIIHRPNEVLNFHESLAFSKANSPEFRSFSHNRQNLTGLSSGYSLANISSVDDSFPLNISVQREKQQDAHKDGRYEQQQFQNPQLTSSWSRNMPISNSGMGSFSPAPNAPSQASGQFYSAGLSLSNSKVEQATVGYMPEVIATTSVTKAPPQLEIKPQASSATAMSLNMNSSLSLQLSWVNKSNLEKTILRQMMKWANTQTCCKIAAPSPKWLCLIITLSCHIPILLFLLSIHRCLLHLSGSRLSVSSN</sequence>
<keyword evidence="2 4" id="KW-0694">RNA-binding</keyword>
<dbReference type="Pfam" id="PF00076">
    <property type="entry name" value="RRM_1"/>
    <property type="match status" value="2"/>
</dbReference>
<comment type="caution">
    <text evidence="7">The sequence shown here is derived from an EMBL/GenBank/DDBJ whole genome shotgun (WGS) entry which is preliminary data.</text>
</comment>
<evidence type="ECO:0000313" key="8">
    <source>
        <dbReference type="Proteomes" id="UP000639772"/>
    </source>
</evidence>
<evidence type="ECO:0000256" key="5">
    <source>
        <dbReference type="SAM" id="MobiDB-lite"/>
    </source>
</evidence>
<dbReference type="FunFam" id="3.30.70.330:FF:000522">
    <property type="entry name" value="RNA recognition motif (RRM)-containing protein"/>
    <property type="match status" value="1"/>
</dbReference>
<keyword evidence="3" id="KW-0539">Nucleus</keyword>
<dbReference type="SUPFAM" id="SSF54928">
    <property type="entry name" value="RNA-binding domain, RBD"/>
    <property type="match status" value="2"/>
</dbReference>
<dbReference type="InterPro" id="IPR000504">
    <property type="entry name" value="RRM_dom"/>
</dbReference>
<evidence type="ECO:0000256" key="3">
    <source>
        <dbReference type="ARBA" id="ARBA00023242"/>
    </source>
</evidence>
<dbReference type="SMART" id="SM00360">
    <property type="entry name" value="RRM"/>
    <property type="match status" value="2"/>
</dbReference>
<comment type="subcellular location">
    <subcellularLocation>
        <location evidence="1">Nucleus</location>
    </subcellularLocation>
</comment>
<feature type="compositionally biased region" description="Polar residues" evidence="5">
    <location>
        <begin position="711"/>
        <end position="736"/>
    </location>
</feature>
<dbReference type="PANTHER" id="PTHR23189">
    <property type="entry name" value="RNA RECOGNITION MOTIF-CONTAINING"/>
    <property type="match status" value="1"/>
</dbReference>
<protein>
    <recommendedName>
        <fullName evidence="6">RRM domain-containing protein</fullName>
    </recommendedName>
</protein>
<dbReference type="CDD" id="cd21546">
    <property type="entry name" value="SPOC_FPA-like"/>
    <property type="match status" value="1"/>
</dbReference>
<accession>A0A835Q551</accession>
<gene>
    <name evidence="7" type="ORF">HPP92_021588</name>
</gene>
<evidence type="ECO:0000256" key="2">
    <source>
        <dbReference type="ARBA" id="ARBA00022884"/>
    </source>
</evidence>
<feature type="domain" description="RRM" evidence="6">
    <location>
        <begin position="157"/>
        <end position="230"/>
    </location>
</feature>
<dbReference type="InterPro" id="IPR012677">
    <property type="entry name" value="Nucleotide-bd_a/b_plait_sf"/>
</dbReference>
<dbReference type="Pfam" id="PF07744">
    <property type="entry name" value="SPOC"/>
    <property type="match status" value="1"/>
</dbReference>
<feature type="region of interest" description="Disordered" evidence="5">
    <location>
        <begin position="698"/>
        <end position="745"/>
    </location>
</feature>
<feature type="region of interest" description="Disordered" evidence="5">
    <location>
        <begin position="123"/>
        <end position="147"/>
    </location>
</feature>
<dbReference type="PROSITE" id="PS50102">
    <property type="entry name" value="RRM"/>
    <property type="match status" value="2"/>
</dbReference>
<dbReference type="CDD" id="cd00590">
    <property type="entry name" value="RRM_SF"/>
    <property type="match status" value="2"/>
</dbReference>
<dbReference type="GO" id="GO:0003723">
    <property type="term" value="F:RNA binding"/>
    <property type="evidence" value="ECO:0007669"/>
    <property type="project" value="UniProtKB-UniRule"/>
</dbReference>
<evidence type="ECO:0000256" key="4">
    <source>
        <dbReference type="PROSITE-ProRule" id="PRU00176"/>
    </source>
</evidence>
<dbReference type="GO" id="GO:0005634">
    <property type="term" value="C:nucleus"/>
    <property type="evidence" value="ECO:0007669"/>
    <property type="project" value="UniProtKB-SubCell"/>
</dbReference>
<name>A0A835Q551_VANPL</name>
<dbReference type="Proteomes" id="UP000639772">
    <property type="component" value="Chromosome 11"/>
</dbReference>
<dbReference type="EMBL" id="JADCNM010000011">
    <property type="protein sequence ID" value="KAG0463112.1"/>
    <property type="molecule type" value="Genomic_DNA"/>
</dbReference>
<feature type="domain" description="RRM" evidence="6">
    <location>
        <begin position="36"/>
        <end position="108"/>
    </location>
</feature>